<feature type="compositionally biased region" description="Polar residues" evidence="1">
    <location>
        <begin position="1"/>
        <end position="14"/>
    </location>
</feature>
<dbReference type="GO" id="GO:0016301">
    <property type="term" value="F:kinase activity"/>
    <property type="evidence" value="ECO:0007669"/>
    <property type="project" value="UniProtKB-KW"/>
</dbReference>
<feature type="compositionally biased region" description="Acidic residues" evidence="1">
    <location>
        <begin position="19"/>
        <end position="45"/>
    </location>
</feature>
<feature type="compositionally biased region" description="Pro residues" evidence="1">
    <location>
        <begin position="50"/>
        <end position="62"/>
    </location>
</feature>
<dbReference type="PANTHER" id="PTHR42084">
    <property type="entry name" value="YALI0E26631P"/>
    <property type="match status" value="1"/>
</dbReference>
<dbReference type="OrthoDB" id="5420391at2759"/>
<dbReference type="EMBL" id="KB932800">
    <property type="protein sequence ID" value="EOO04115.1"/>
    <property type="molecule type" value="Genomic_DNA"/>
</dbReference>
<dbReference type="HOGENOM" id="CLU_022340_2_1_1"/>
<feature type="compositionally biased region" description="Polar residues" evidence="1">
    <location>
        <begin position="216"/>
        <end position="233"/>
    </location>
</feature>
<sequence>MQAKPSSKPKNTDPNVLFDADDFDGVAPPDDDEDDDDFGDFETGDSDFPKPAPVPASKPTPAPAIIDLMSTDYVESAPAPARKQPPTQLLSTLSLNISPTSPYPNAPKSPSYQERNPFPGMGIVTPVSAEFPKDDKLKSPSPITAWPSIDNQPSAAANDDFGDDWGAFEDLPPKAATAPSLPKAKPTVKAVTKPAPKPAPEPVESTWDWDAVDPVESSTSQIQSQAKTATAVSSIPDSAPPPTNIPPPSILLSIFPSLLSQASTSLFKPTASQPASVRTRVLASPEAASFLQAYLLLATVAARVLAGRKLRWHRDKFLAQGMSISAAGGKGGMKLAGVDKAQSAREDREAADVVALWRESAGRLRSAVAAVNAGRKDKGGEPPLHMPELGEHLAVQTAKTVPTAPKPCVVCGLRRDERVKGVDFEVEDSFGEWWVEHWGHRACRNFWLEHEAQLRSR</sequence>
<keyword evidence="3" id="KW-1185">Reference proteome</keyword>
<dbReference type="AlphaFoldDB" id="R8BXR1"/>
<feature type="compositionally biased region" description="Low complexity" evidence="1">
    <location>
        <begin position="182"/>
        <end position="194"/>
    </location>
</feature>
<protein>
    <submittedName>
        <fullName evidence="2">Putative serine threonine-protein kinase ppk6 protein</fullName>
    </submittedName>
</protein>
<feature type="compositionally biased region" description="Polar residues" evidence="1">
    <location>
        <begin position="85"/>
        <end position="100"/>
    </location>
</feature>
<keyword evidence="2" id="KW-0418">Kinase</keyword>
<evidence type="ECO:0000313" key="2">
    <source>
        <dbReference type="EMBL" id="EOO04115.1"/>
    </source>
</evidence>
<feature type="region of interest" description="Disordered" evidence="1">
    <location>
        <begin position="1"/>
        <end position="246"/>
    </location>
</feature>
<dbReference type="PANTHER" id="PTHR42084:SF1">
    <property type="entry name" value="SERINE_THREONINE-PROTEIN KINASE PPK6"/>
    <property type="match status" value="1"/>
</dbReference>
<name>R8BXR1_PHAM7</name>
<dbReference type="GeneID" id="19323668"/>
<dbReference type="eggNOG" id="ENOG502SAHR">
    <property type="taxonomic scope" value="Eukaryota"/>
</dbReference>
<dbReference type="RefSeq" id="XP_007911121.1">
    <property type="nucleotide sequence ID" value="XM_007912930.1"/>
</dbReference>
<gene>
    <name evidence="2" type="ORF">UCRPA7_333</name>
</gene>
<reference evidence="3" key="1">
    <citation type="journal article" date="2013" name="Genome Announc.">
        <title>Draft genome sequence of the ascomycete Phaeoacremonium aleophilum strain UCR-PA7, a causal agent of the esca disease complex in grapevines.</title>
        <authorList>
            <person name="Blanco-Ulate B."/>
            <person name="Rolshausen P."/>
            <person name="Cantu D."/>
        </authorList>
    </citation>
    <scope>NUCLEOTIDE SEQUENCE [LARGE SCALE GENOMIC DNA]</scope>
    <source>
        <strain evidence="3">UCR-PA7</strain>
    </source>
</reference>
<accession>R8BXR1</accession>
<dbReference type="Proteomes" id="UP000014074">
    <property type="component" value="Unassembled WGS sequence"/>
</dbReference>
<keyword evidence="2" id="KW-0808">Transferase</keyword>
<evidence type="ECO:0000256" key="1">
    <source>
        <dbReference type="SAM" id="MobiDB-lite"/>
    </source>
</evidence>
<evidence type="ECO:0000313" key="3">
    <source>
        <dbReference type="Proteomes" id="UP000014074"/>
    </source>
</evidence>
<organism evidence="2 3">
    <name type="scientific">Phaeoacremonium minimum (strain UCR-PA7)</name>
    <name type="common">Esca disease fungus</name>
    <name type="synonym">Togninia minima</name>
    <dbReference type="NCBI Taxonomy" id="1286976"/>
    <lineage>
        <taxon>Eukaryota</taxon>
        <taxon>Fungi</taxon>
        <taxon>Dikarya</taxon>
        <taxon>Ascomycota</taxon>
        <taxon>Pezizomycotina</taxon>
        <taxon>Sordariomycetes</taxon>
        <taxon>Sordariomycetidae</taxon>
        <taxon>Togniniales</taxon>
        <taxon>Togniniaceae</taxon>
        <taxon>Phaeoacremonium</taxon>
    </lineage>
</organism>
<dbReference type="KEGG" id="tmn:UCRPA7_333"/>
<proteinExistence type="predicted"/>